<protein>
    <recommendedName>
        <fullName evidence="2">DC1 domain-containing protein</fullName>
    </recommendedName>
</protein>
<gene>
    <name evidence="1" type="ORF">OsJ_26638</name>
</gene>
<sequence length="211" mass="23736">MSLEVRHPARPGCMLTLHGDADAMAFQCTGCMETGKGPRYTSGDHVLHTYCALATPTLQHPLVEGIMELRLVAPTGGDAVRCDACYDAMPRSITLRGGTIFDLRTEVSHRCTSCKAMEGFYRPWFYRSENNPDQRMYLHVKCIKEIQDAGDDDEVRMMVRLQERAGRNVRLERRVCKTLVIMVRIVFRLLIGDPTPILTEGVNAIVSMAMQ</sequence>
<dbReference type="PANTHER" id="PTHR46477">
    <property type="entry name" value="CYSTEINE/HISTIDINE-RICH C1 DOMAIN FAMILY PROTEIN"/>
    <property type="match status" value="1"/>
</dbReference>
<accession>B9FZX5</accession>
<evidence type="ECO:0008006" key="2">
    <source>
        <dbReference type="Google" id="ProtNLM"/>
    </source>
</evidence>
<proteinExistence type="predicted"/>
<dbReference type="PANTHER" id="PTHR46477:SF8">
    <property type="entry name" value="OS08G0257100 PROTEIN"/>
    <property type="match status" value="1"/>
</dbReference>
<evidence type="ECO:0000313" key="1">
    <source>
        <dbReference type="EMBL" id="EEE68342.1"/>
    </source>
</evidence>
<reference evidence="1" key="1">
    <citation type="journal article" date="2005" name="PLoS Biol.">
        <title>The genomes of Oryza sativa: a history of duplications.</title>
        <authorList>
            <person name="Yu J."/>
            <person name="Wang J."/>
            <person name="Lin W."/>
            <person name="Li S."/>
            <person name="Li H."/>
            <person name="Zhou J."/>
            <person name="Ni P."/>
            <person name="Dong W."/>
            <person name="Hu S."/>
            <person name="Zeng C."/>
            <person name="Zhang J."/>
            <person name="Zhang Y."/>
            <person name="Li R."/>
            <person name="Xu Z."/>
            <person name="Li S."/>
            <person name="Li X."/>
            <person name="Zheng H."/>
            <person name="Cong L."/>
            <person name="Lin L."/>
            <person name="Yin J."/>
            <person name="Geng J."/>
            <person name="Li G."/>
            <person name="Shi J."/>
            <person name="Liu J."/>
            <person name="Lv H."/>
            <person name="Li J."/>
            <person name="Wang J."/>
            <person name="Deng Y."/>
            <person name="Ran L."/>
            <person name="Shi X."/>
            <person name="Wang X."/>
            <person name="Wu Q."/>
            <person name="Li C."/>
            <person name="Ren X."/>
            <person name="Wang J."/>
            <person name="Wang X."/>
            <person name="Li D."/>
            <person name="Liu D."/>
            <person name="Zhang X."/>
            <person name="Ji Z."/>
            <person name="Zhao W."/>
            <person name="Sun Y."/>
            <person name="Zhang Z."/>
            <person name="Bao J."/>
            <person name="Han Y."/>
            <person name="Dong L."/>
            <person name="Ji J."/>
            <person name="Chen P."/>
            <person name="Wu S."/>
            <person name="Liu J."/>
            <person name="Xiao Y."/>
            <person name="Bu D."/>
            <person name="Tan J."/>
            <person name="Yang L."/>
            <person name="Ye C."/>
            <person name="Zhang J."/>
            <person name="Xu J."/>
            <person name="Zhou Y."/>
            <person name="Yu Y."/>
            <person name="Zhang B."/>
            <person name="Zhuang S."/>
            <person name="Wei H."/>
            <person name="Liu B."/>
            <person name="Lei M."/>
            <person name="Yu H."/>
            <person name="Li Y."/>
            <person name="Xu H."/>
            <person name="Wei S."/>
            <person name="He X."/>
            <person name="Fang L."/>
            <person name="Zhang Z."/>
            <person name="Zhang Y."/>
            <person name="Huang X."/>
            <person name="Su Z."/>
            <person name="Tong W."/>
            <person name="Li J."/>
            <person name="Tong Z."/>
            <person name="Li S."/>
            <person name="Ye J."/>
            <person name="Wang L."/>
            <person name="Fang L."/>
            <person name="Lei T."/>
            <person name="Chen C."/>
            <person name="Chen H."/>
            <person name="Xu Z."/>
            <person name="Li H."/>
            <person name="Huang H."/>
            <person name="Zhang F."/>
            <person name="Xu H."/>
            <person name="Li N."/>
            <person name="Zhao C."/>
            <person name="Li S."/>
            <person name="Dong L."/>
            <person name="Huang Y."/>
            <person name="Li L."/>
            <person name="Xi Y."/>
            <person name="Qi Q."/>
            <person name="Li W."/>
            <person name="Zhang B."/>
            <person name="Hu W."/>
            <person name="Zhang Y."/>
            <person name="Tian X."/>
            <person name="Jiao Y."/>
            <person name="Liang X."/>
            <person name="Jin J."/>
            <person name="Gao L."/>
            <person name="Zheng W."/>
            <person name="Hao B."/>
            <person name="Liu S."/>
            <person name="Wang W."/>
            <person name="Yuan L."/>
            <person name="Cao M."/>
            <person name="McDermott J."/>
            <person name="Samudrala R."/>
            <person name="Wang J."/>
            <person name="Wong G.K."/>
            <person name="Yang H."/>
        </authorList>
    </citation>
    <scope>NUCLEOTIDE SEQUENCE [LARGE SCALE GENOMIC DNA]</scope>
</reference>
<dbReference type="Proteomes" id="UP000007752">
    <property type="component" value="Chromosome 8"/>
</dbReference>
<name>B9FZX5_ORYSJ</name>
<organism evidence="1">
    <name type="scientific">Oryza sativa subsp. japonica</name>
    <name type="common">Rice</name>
    <dbReference type="NCBI Taxonomy" id="39947"/>
    <lineage>
        <taxon>Eukaryota</taxon>
        <taxon>Viridiplantae</taxon>
        <taxon>Streptophyta</taxon>
        <taxon>Embryophyta</taxon>
        <taxon>Tracheophyta</taxon>
        <taxon>Spermatophyta</taxon>
        <taxon>Magnoliopsida</taxon>
        <taxon>Liliopsida</taxon>
        <taxon>Poales</taxon>
        <taxon>Poaceae</taxon>
        <taxon>BOP clade</taxon>
        <taxon>Oryzoideae</taxon>
        <taxon>Oryzeae</taxon>
        <taxon>Oryzinae</taxon>
        <taxon>Oryza</taxon>
        <taxon>Oryza sativa</taxon>
    </lineage>
</organism>
<dbReference type="AlphaFoldDB" id="B9FZX5"/>
<reference evidence="1" key="2">
    <citation type="submission" date="2008-12" db="EMBL/GenBank/DDBJ databases">
        <title>Improved gene annotation of the rice (Oryza sativa) genomes.</title>
        <authorList>
            <person name="Wang J."/>
            <person name="Li R."/>
            <person name="Fan W."/>
            <person name="Huang Q."/>
            <person name="Zhang J."/>
            <person name="Zhou Y."/>
            <person name="Hu Y."/>
            <person name="Zi S."/>
            <person name="Li J."/>
            <person name="Ni P."/>
            <person name="Zheng H."/>
            <person name="Zhang Y."/>
            <person name="Zhao M."/>
            <person name="Hao Q."/>
            <person name="McDermott J."/>
            <person name="Samudrala R."/>
            <person name="Kristiansen K."/>
            <person name="Wong G.K.-S."/>
        </authorList>
    </citation>
    <scope>NUCLEOTIDE SEQUENCE</scope>
</reference>
<dbReference type="EMBL" id="CM000145">
    <property type="protein sequence ID" value="EEE68342.1"/>
    <property type="molecule type" value="Genomic_DNA"/>
</dbReference>